<evidence type="ECO:0000256" key="1">
    <source>
        <dbReference type="SAM" id="SignalP"/>
    </source>
</evidence>
<dbReference type="eggNOG" id="COG5659">
    <property type="taxonomic scope" value="Bacteria"/>
</dbReference>
<dbReference type="AlphaFoldDB" id="W5WHE1"/>
<dbReference type="STRING" id="1449976.KALB_4231"/>
<accession>W5WHE1</accession>
<name>W5WHE1_9PSEU</name>
<keyword evidence="1" id="KW-0732">Signal</keyword>
<protein>
    <recommendedName>
        <fullName evidence="4">Secreted protein</fullName>
    </recommendedName>
</protein>
<sequence length="88" mass="10207">MSPSNPIRNTLVLVAHLFLAITTAAERASPAPAGMIPLTRNEIRHLFVRLAIVAASHPLDCLRWSEWRRRHQYRARQAHYQRQADQER</sequence>
<evidence type="ECO:0000313" key="3">
    <source>
        <dbReference type="Proteomes" id="UP000019225"/>
    </source>
</evidence>
<dbReference type="EMBL" id="CP007155">
    <property type="protein sequence ID" value="AHH97594.1"/>
    <property type="molecule type" value="Genomic_DNA"/>
</dbReference>
<dbReference type="HOGENOM" id="CLU_2478845_0_0_11"/>
<feature type="chain" id="PRO_5038463218" description="Secreted protein" evidence="1">
    <location>
        <begin position="25"/>
        <end position="88"/>
    </location>
</feature>
<gene>
    <name evidence="2" type="ORF">KALB_4231</name>
</gene>
<reference evidence="2 3" key="1">
    <citation type="journal article" date="2014" name="BMC Genomics">
        <title>Complete genome sequence of producer of the glycopeptide antibiotic Aculeximycin Kutzneria albida DSM 43870T, a representative of minor genus of Pseudonocardiaceae.</title>
        <authorList>
            <person name="Rebets Y."/>
            <person name="Tokovenko B."/>
            <person name="Lushchyk I."/>
            <person name="Ruckert C."/>
            <person name="Zaburannyi N."/>
            <person name="Bechthold A."/>
            <person name="Kalinowski J."/>
            <person name="Luzhetskyy A."/>
        </authorList>
    </citation>
    <scope>NUCLEOTIDE SEQUENCE [LARGE SCALE GENOMIC DNA]</scope>
    <source>
        <strain evidence="2">DSM 43870</strain>
    </source>
</reference>
<evidence type="ECO:0008006" key="4">
    <source>
        <dbReference type="Google" id="ProtNLM"/>
    </source>
</evidence>
<organism evidence="2 3">
    <name type="scientific">Kutzneria albida DSM 43870</name>
    <dbReference type="NCBI Taxonomy" id="1449976"/>
    <lineage>
        <taxon>Bacteria</taxon>
        <taxon>Bacillati</taxon>
        <taxon>Actinomycetota</taxon>
        <taxon>Actinomycetes</taxon>
        <taxon>Pseudonocardiales</taxon>
        <taxon>Pseudonocardiaceae</taxon>
        <taxon>Kutzneria</taxon>
    </lineage>
</organism>
<proteinExistence type="predicted"/>
<keyword evidence="3" id="KW-1185">Reference proteome</keyword>
<dbReference type="KEGG" id="kal:KALB_4231"/>
<evidence type="ECO:0000313" key="2">
    <source>
        <dbReference type="EMBL" id="AHH97594.1"/>
    </source>
</evidence>
<dbReference type="Proteomes" id="UP000019225">
    <property type="component" value="Chromosome"/>
</dbReference>
<feature type="signal peptide" evidence="1">
    <location>
        <begin position="1"/>
        <end position="24"/>
    </location>
</feature>